<dbReference type="PANTHER" id="PTHR11680">
    <property type="entry name" value="SERINE HYDROXYMETHYLTRANSFERASE"/>
    <property type="match status" value="1"/>
</dbReference>
<dbReference type="Gene3D" id="3.90.1150.10">
    <property type="entry name" value="Aspartate Aminotransferase, domain 1"/>
    <property type="match status" value="1"/>
</dbReference>
<dbReference type="AlphaFoldDB" id="A0A7C0YAC4"/>
<dbReference type="InterPro" id="IPR015422">
    <property type="entry name" value="PyrdxlP-dep_Trfase_small"/>
</dbReference>
<dbReference type="InterPro" id="IPR039429">
    <property type="entry name" value="SHMT-like_dom"/>
</dbReference>
<dbReference type="GO" id="GO:0004372">
    <property type="term" value="F:glycine hydroxymethyltransferase activity"/>
    <property type="evidence" value="ECO:0007669"/>
    <property type="project" value="UniProtKB-EC"/>
</dbReference>
<sequence length="162" mass="17525">PLMHVIAAKAVAFKEALSPQFKEYQSQILKNAAAMAKTLQDKGFRIVSGGTDNHLMLVDLRGKGITGKEAEGALEEAAITVNKNMIPFDPQKPFIASGIRIGTPAITTRGMKEAEMVAIGEMIARVLEDSSNAKVKKEVAAQVKALCERFPLYPQLQRECAG</sequence>
<dbReference type="Gene3D" id="3.40.640.10">
    <property type="entry name" value="Type I PLP-dependent aspartate aminotransferase-like (Major domain)"/>
    <property type="match status" value="1"/>
</dbReference>
<dbReference type="SUPFAM" id="SSF53383">
    <property type="entry name" value="PLP-dependent transferases"/>
    <property type="match status" value="1"/>
</dbReference>
<proteinExistence type="predicted"/>
<evidence type="ECO:0000313" key="4">
    <source>
        <dbReference type="EMBL" id="HDD52618.1"/>
    </source>
</evidence>
<evidence type="ECO:0000256" key="2">
    <source>
        <dbReference type="ARBA" id="ARBA00022898"/>
    </source>
</evidence>
<comment type="cofactor">
    <cofactor evidence="1">
        <name>pyridoxal 5'-phosphate</name>
        <dbReference type="ChEBI" id="CHEBI:597326"/>
    </cofactor>
</comment>
<accession>A0A7C0YAC4</accession>
<dbReference type="GO" id="GO:0046653">
    <property type="term" value="P:tetrahydrofolate metabolic process"/>
    <property type="evidence" value="ECO:0007669"/>
    <property type="project" value="TreeGrafter"/>
</dbReference>
<dbReference type="EC" id="2.1.2.1" evidence="4"/>
<keyword evidence="2" id="KW-0663">Pyridoxal phosphate</keyword>
<dbReference type="PANTHER" id="PTHR11680:SF35">
    <property type="entry name" value="SERINE HYDROXYMETHYLTRANSFERASE 1"/>
    <property type="match status" value="1"/>
</dbReference>
<evidence type="ECO:0000256" key="1">
    <source>
        <dbReference type="ARBA" id="ARBA00001933"/>
    </source>
</evidence>
<dbReference type="FunFam" id="3.90.1150.10:FF:000003">
    <property type="entry name" value="Serine hydroxymethyltransferase"/>
    <property type="match status" value="1"/>
</dbReference>
<keyword evidence="4" id="KW-0808">Transferase</keyword>
<organism evidence="4">
    <name type="scientific">Thermosulfidibacter takaii</name>
    <dbReference type="NCBI Taxonomy" id="412593"/>
    <lineage>
        <taxon>Bacteria</taxon>
        <taxon>Pseudomonadati</taxon>
        <taxon>Thermosulfidibacterota</taxon>
        <taxon>Thermosulfidibacteria</taxon>
        <taxon>Thermosulfidibacterales</taxon>
        <taxon>Thermosulfidibacteraceae</taxon>
    </lineage>
</organism>
<dbReference type="GO" id="GO:0019264">
    <property type="term" value="P:glycine biosynthetic process from serine"/>
    <property type="evidence" value="ECO:0007669"/>
    <property type="project" value="TreeGrafter"/>
</dbReference>
<comment type="caution">
    <text evidence="4">The sequence shown here is derived from an EMBL/GenBank/DDBJ whole genome shotgun (WGS) entry which is preliminary data.</text>
</comment>
<dbReference type="InterPro" id="IPR015424">
    <property type="entry name" value="PyrdxlP-dep_Trfase"/>
</dbReference>
<dbReference type="Proteomes" id="UP000885690">
    <property type="component" value="Unassembled WGS sequence"/>
</dbReference>
<dbReference type="EMBL" id="DQWS01000038">
    <property type="protein sequence ID" value="HDD52618.1"/>
    <property type="molecule type" value="Genomic_DNA"/>
</dbReference>
<dbReference type="InterPro" id="IPR015421">
    <property type="entry name" value="PyrdxlP-dep_Trfase_major"/>
</dbReference>
<feature type="domain" description="Serine hydroxymethyltransferase-like" evidence="3">
    <location>
        <begin position="1"/>
        <end position="123"/>
    </location>
</feature>
<gene>
    <name evidence="4" type="ORF">ENF32_00940</name>
</gene>
<dbReference type="GO" id="GO:0005829">
    <property type="term" value="C:cytosol"/>
    <property type="evidence" value="ECO:0007669"/>
    <property type="project" value="TreeGrafter"/>
</dbReference>
<name>A0A7C0YAC4_9BACT</name>
<reference evidence="4" key="1">
    <citation type="journal article" date="2020" name="mSystems">
        <title>Genome- and Community-Level Interaction Insights into Carbon Utilization and Element Cycling Functions of Hydrothermarchaeota in Hydrothermal Sediment.</title>
        <authorList>
            <person name="Zhou Z."/>
            <person name="Liu Y."/>
            <person name="Xu W."/>
            <person name="Pan J."/>
            <person name="Luo Z.H."/>
            <person name="Li M."/>
        </authorList>
    </citation>
    <scope>NUCLEOTIDE SEQUENCE [LARGE SCALE GENOMIC DNA]</scope>
    <source>
        <strain evidence="4">HyVt-115</strain>
    </source>
</reference>
<dbReference type="InterPro" id="IPR049943">
    <property type="entry name" value="Ser_HO-MeTrfase-like"/>
</dbReference>
<protein>
    <submittedName>
        <fullName evidence="4">Serine hydroxymethyltransferase</fullName>
        <ecNumber evidence="4">2.1.2.1</ecNumber>
    </submittedName>
</protein>
<dbReference type="GO" id="GO:0030170">
    <property type="term" value="F:pyridoxal phosphate binding"/>
    <property type="evidence" value="ECO:0007669"/>
    <property type="project" value="TreeGrafter"/>
</dbReference>
<dbReference type="Pfam" id="PF00464">
    <property type="entry name" value="SHMT"/>
    <property type="match status" value="1"/>
</dbReference>
<evidence type="ECO:0000259" key="3">
    <source>
        <dbReference type="Pfam" id="PF00464"/>
    </source>
</evidence>
<feature type="non-terminal residue" evidence="4">
    <location>
        <position position="1"/>
    </location>
</feature>